<feature type="compositionally biased region" description="Polar residues" evidence="1">
    <location>
        <begin position="323"/>
        <end position="337"/>
    </location>
</feature>
<evidence type="ECO:0000256" key="2">
    <source>
        <dbReference type="SAM" id="SignalP"/>
    </source>
</evidence>
<gene>
    <name evidence="3" type="ORF">UBRO_20914</name>
</gene>
<name>A0A1K0HK40_9BASI</name>
<evidence type="ECO:0000313" key="3">
    <source>
        <dbReference type="EMBL" id="SAM85453.1"/>
    </source>
</evidence>
<protein>
    <submittedName>
        <fullName evidence="3">Uncharacterized protein</fullName>
    </submittedName>
</protein>
<dbReference type="Proteomes" id="UP000179920">
    <property type="component" value="Chromosome XVII"/>
</dbReference>
<keyword evidence="2" id="KW-0732">Signal</keyword>
<accession>A0A1K0HK40</accession>
<dbReference type="EMBL" id="LT558133">
    <property type="protein sequence ID" value="SAM85453.1"/>
    <property type="molecule type" value="Genomic_DNA"/>
</dbReference>
<sequence length="398" mass="44633">MGSLFGLSKMMCRWMCIHLLHLLNFTTSSQWCAMSFINKVFEAGSWDVSLPPSPIPPSNTEQEQGAPLSLSLAMGSSTILPCPSPVTSPINRMSDTPSTQSTRPADNGAMKNFVWQAQDIKHLVDMIYINELHQHTILPSHRDEANEPANKLHKDMVYRDLSRLLFPTRSVDPSCIKFKVCWLQETYHQEKKALLLTGAGTLLKDMDATNPSYMSHVALSAKYPWFEKMHEMMNKCMFAGPAILLTTPSLDVAGNKDSDHVLPSSNPMEESSNADLGHTVHACNLPPIQNLVDATPRNAGDYPDFDISTPTLHPIQLDALVSSPPTFSNRASPSQPNGYKHKHSNVEQKRDFLAEAFYRSLIESLSICLKLAQEHTKQEAECTKQEELRLQHEHKERE</sequence>
<proteinExistence type="predicted"/>
<feature type="signal peptide" evidence="2">
    <location>
        <begin position="1"/>
        <end position="28"/>
    </location>
</feature>
<dbReference type="AlphaFoldDB" id="A0A1K0HK40"/>
<reference evidence="4" key="1">
    <citation type="submission" date="2016-04" db="EMBL/GenBank/DDBJ databases">
        <authorList>
            <person name="Guldener U."/>
            <person name="Guldener U."/>
        </authorList>
    </citation>
    <scope>NUCLEOTIDE SEQUENCE [LARGE SCALE GENOMIC DNA]</scope>
    <source>
        <strain evidence="4">UB2112</strain>
    </source>
</reference>
<feature type="region of interest" description="Disordered" evidence="1">
    <location>
        <begin position="323"/>
        <end position="344"/>
    </location>
</feature>
<organism evidence="3 4">
    <name type="scientific">Ustilago bromivora</name>
    <dbReference type="NCBI Taxonomy" id="307758"/>
    <lineage>
        <taxon>Eukaryota</taxon>
        <taxon>Fungi</taxon>
        <taxon>Dikarya</taxon>
        <taxon>Basidiomycota</taxon>
        <taxon>Ustilaginomycotina</taxon>
        <taxon>Ustilaginomycetes</taxon>
        <taxon>Ustilaginales</taxon>
        <taxon>Ustilaginaceae</taxon>
        <taxon>Ustilago</taxon>
    </lineage>
</organism>
<feature type="region of interest" description="Disordered" evidence="1">
    <location>
        <begin position="376"/>
        <end position="398"/>
    </location>
</feature>
<evidence type="ECO:0000313" key="4">
    <source>
        <dbReference type="Proteomes" id="UP000179920"/>
    </source>
</evidence>
<dbReference type="OrthoDB" id="3211402at2759"/>
<feature type="chain" id="PRO_5009664778" evidence="2">
    <location>
        <begin position="29"/>
        <end position="398"/>
    </location>
</feature>
<evidence type="ECO:0000256" key="1">
    <source>
        <dbReference type="SAM" id="MobiDB-lite"/>
    </source>
</evidence>